<evidence type="ECO:0000313" key="2">
    <source>
        <dbReference type="EMBL" id="GIY20498.1"/>
    </source>
</evidence>
<accession>A0AAV4RDX5</accession>
<dbReference type="PANTHER" id="PTHR22793">
    <property type="entry name" value="MYOCARDIN-RELATED TRANSCRIPTION FACTOR-RELATED"/>
    <property type="match status" value="1"/>
</dbReference>
<feature type="compositionally biased region" description="Polar residues" evidence="1">
    <location>
        <begin position="10"/>
        <end position="22"/>
    </location>
</feature>
<proteinExistence type="predicted"/>
<keyword evidence="3" id="KW-1185">Reference proteome</keyword>
<organism evidence="2 3">
    <name type="scientific">Caerostris extrusa</name>
    <name type="common">Bark spider</name>
    <name type="synonym">Caerostris bankana</name>
    <dbReference type="NCBI Taxonomy" id="172846"/>
    <lineage>
        <taxon>Eukaryota</taxon>
        <taxon>Metazoa</taxon>
        <taxon>Ecdysozoa</taxon>
        <taxon>Arthropoda</taxon>
        <taxon>Chelicerata</taxon>
        <taxon>Arachnida</taxon>
        <taxon>Araneae</taxon>
        <taxon>Araneomorphae</taxon>
        <taxon>Entelegynae</taxon>
        <taxon>Araneoidea</taxon>
        <taxon>Araneidae</taxon>
        <taxon>Caerostris</taxon>
    </lineage>
</organism>
<protein>
    <submittedName>
        <fullName evidence="2">Uncharacterized protein</fullName>
    </submittedName>
</protein>
<comment type="caution">
    <text evidence="2">The sequence shown here is derived from an EMBL/GenBank/DDBJ whole genome shotgun (WGS) entry which is preliminary data.</text>
</comment>
<reference evidence="2 3" key="1">
    <citation type="submission" date="2021-06" db="EMBL/GenBank/DDBJ databases">
        <title>Caerostris extrusa draft genome.</title>
        <authorList>
            <person name="Kono N."/>
            <person name="Arakawa K."/>
        </authorList>
    </citation>
    <scope>NUCLEOTIDE SEQUENCE [LARGE SCALE GENOMIC DNA]</scope>
</reference>
<name>A0AAV4RDX5_CAEEX</name>
<dbReference type="GO" id="GO:0005634">
    <property type="term" value="C:nucleus"/>
    <property type="evidence" value="ECO:0007669"/>
    <property type="project" value="TreeGrafter"/>
</dbReference>
<dbReference type="Gene3D" id="6.10.140.2040">
    <property type="match status" value="1"/>
</dbReference>
<evidence type="ECO:0000256" key="1">
    <source>
        <dbReference type="SAM" id="MobiDB-lite"/>
    </source>
</evidence>
<feature type="region of interest" description="Disordered" evidence="1">
    <location>
        <begin position="1"/>
        <end position="44"/>
    </location>
</feature>
<dbReference type="GO" id="GO:0045944">
    <property type="term" value="P:positive regulation of transcription by RNA polymerase II"/>
    <property type="evidence" value="ECO:0007669"/>
    <property type="project" value="TreeGrafter"/>
</dbReference>
<dbReference type="PANTHER" id="PTHR22793:SF12">
    <property type="entry name" value="MYOCARDIN-RELATED TRANSCRIPTION FACTOR, ISOFORM H"/>
    <property type="match status" value="1"/>
</dbReference>
<gene>
    <name evidence="2" type="primary">MKL2</name>
    <name evidence="2" type="ORF">CEXT_786211</name>
</gene>
<dbReference type="AlphaFoldDB" id="A0AAV4RDX5"/>
<dbReference type="EMBL" id="BPLR01007897">
    <property type="protein sequence ID" value="GIY20498.1"/>
    <property type="molecule type" value="Genomic_DNA"/>
</dbReference>
<dbReference type="GO" id="GO:0003713">
    <property type="term" value="F:transcription coactivator activity"/>
    <property type="evidence" value="ECO:0007669"/>
    <property type="project" value="TreeGrafter"/>
</dbReference>
<dbReference type="Proteomes" id="UP001054945">
    <property type="component" value="Unassembled WGS sequence"/>
</dbReference>
<evidence type="ECO:0000313" key="3">
    <source>
        <dbReference type="Proteomes" id="UP001054945"/>
    </source>
</evidence>
<sequence length="142" mass="16437">MTEQDDQDRANFQNMIDSYLSTRDSKSPPKAQVDEASLQQAMDKNKESLKVKLMMRRPINLLVEQGIMPSPKKPLQYLQQCQKLERAQTENILKHLMKTRPDRQALIDHHILEVAMRSSKMVAYPDQVMLINAGHNFCNDTL</sequence>
<dbReference type="InterPro" id="IPR043451">
    <property type="entry name" value="Myocardin-like"/>
</dbReference>